<keyword evidence="12" id="KW-1185">Reference proteome</keyword>
<dbReference type="InterPro" id="IPR015919">
    <property type="entry name" value="Cadherin-like_sf"/>
</dbReference>
<dbReference type="RefSeq" id="WP_210535945.1">
    <property type="nucleotide sequence ID" value="NZ_JAGKTC010000001.1"/>
</dbReference>
<keyword evidence="7" id="KW-0472">Membrane</keyword>
<dbReference type="PANTHER" id="PTHR24025:SF31">
    <property type="entry name" value="NEURAL-CADHERIN"/>
    <property type="match status" value="1"/>
</dbReference>
<dbReference type="Gene3D" id="2.60.40.60">
    <property type="entry name" value="Cadherins"/>
    <property type="match status" value="2"/>
</dbReference>
<reference evidence="11" key="2">
    <citation type="submission" date="2021-03" db="EMBL/GenBank/DDBJ databases">
        <authorList>
            <person name="Cao W."/>
        </authorList>
    </citation>
    <scope>NUCLEOTIDE SEQUENCE</scope>
    <source>
        <strain evidence="11">110414</strain>
    </source>
</reference>
<dbReference type="InterPro" id="IPR050971">
    <property type="entry name" value="Cadherin-domain_protein"/>
</dbReference>
<keyword evidence="4" id="KW-0106">Calcium</keyword>
<sequence length="583" mass="59457">MVKAQRLGKGLAISCLVVALAGCGGGGGGSSGGGAGGGSGGGGTPPPSNRTPVFTSAATASVAENTAGAYYTAVATDADGDALSYSLSGGADRNRFSITSGGALSFSTAPDFEAPADSNGDNVYLVDVSVSDGKTSAVLSVTVTVTNVAEGSGSPPVFTSPARVSVAENTAGVFYTAIATDADGDALSYSLSGGADRNRFGITGAGALSFAAAPDFEAPSDSNGDNVYLVDVSVSDGKTSVVQSLSVTVTNVAEGGTPQGLIPRFPAAAVWNQNISTAALHPQSALMISTLAGLGGFGYGRMQIDFSMHIVRAPTNAPLRSIVGFPSNAEYYAPDCDAVGTQIPVPANGAIEGSTNLTCDNNNGDCHMLVWQGNKLYETYRSNATGSSGLQSQCLAAWNLDVVYPANNRGEHCTSTDAAGFPVAPLLFNADEIHAAMQVPNSDLGHAIRFILPNARMGTVSGQPAYVRPASHAGAPSGPENSVPYGSRLRLRANFPVSSYSAGAQVLLRTMQRYGIVLADGGNIALTAETDLFTTHTWSEVGINSRTFDQEVPSAAVKIEDFEVLDTGPRIVETYDCVRNGAG</sequence>
<feature type="domain" description="Cadherin" evidence="10">
    <location>
        <begin position="158"/>
        <end position="265"/>
    </location>
</feature>
<evidence type="ECO:0000256" key="6">
    <source>
        <dbReference type="ARBA" id="ARBA00022989"/>
    </source>
</evidence>
<evidence type="ECO:0000313" key="11">
    <source>
        <dbReference type="EMBL" id="MBP3984161.1"/>
    </source>
</evidence>
<dbReference type="SUPFAM" id="SSF49313">
    <property type="entry name" value="Cadherin-like"/>
    <property type="match status" value="2"/>
</dbReference>
<gene>
    <name evidence="11" type="ORF">J5837_06930</name>
</gene>
<keyword evidence="3" id="KW-0677">Repeat</keyword>
<dbReference type="EMBL" id="JAGKTC010000001">
    <property type="protein sequence ID" value="MBP3984161.1"/>
    <property type="molecule type" value="Genomic_DNA"/>
</dbReference>
<evidence type="ECO:0000256" key="4">
    <source>
        <dbReference type="ARBA" id="ARBA00022837"/>
    </source>
</evidence>
<comment type="subcellular location">
    <subcellularLocation>
        <location evidence="1">Membrane</location>
    </subcellularLocation>
</comment>
<dbReference type="GO" id="GO:0016020">
    <property type="term" value="C:membrane"/>
    <property type="evidence" value="ECO:0007669"/>
    <property type="project" value="UniProtKB-SubCell"/>
</dbReference>
<dbReference type="AlphaFoldDB" id="A0A940X321"/>
<dbReference type="GO" id="GO:0007156">
    <property type="term" value="P:homophilic cell adhesion via plasma membrane adhesion molecules"/>
    <property type="evidence" value="ECO:0007669"/>
    <property type="project" value="InterPro"/>
</dbReference>
<comment type="caution">
    <text evidence="11">The sequence shown here is derived from an EMBL/GenBank/DDBJ whole genome shotgun (WGS) entry which is preliminary data.</text>
</comment>
<dbReference type="CDD" id="cd11304">
    <property type="entry name" value="Cadherin_repeat"/>
    <property type="match status" value="2"/>
</dbReference>
<dbReference type="Proteomes" id="UP000673447">
    <property type="component" value="Unassembled WGS sequence"/>
</dbReference>
<evidence type="ECO:0000313" key="12">
    <source>
        <dbReference type="Proteomes" id="UP000673447"/>
    </source>
</evidence>
<dbReference type="InterPro" id="IPR002126">
    <property type="entry name" value="Cadherin-like_dom"/>
</dbReference>
<dbReference type="PROSITE" id="PS50268">
    <property type="entry name" value="CADHERIN_2"/>
    <property type="match status" value="2"/>
</dbReference>
<feature type="compositionally biased region" description="Gly residues" evidence="8">
    <location>
        <begin position="32"/>
        <end position="43"/>
    </location>
</feature>
<protein>
    <submittedName>
        <fullName evidence="11">Cadherin repeat domain-containing protein</fullName>
    </submittedName>
</protein>
<evidence type="ECO:0000259" key="10">
    <source>
        <dbReference type="PROSITE" id="PS50268"/>
    </source>
</evidence>
<evidence type="ECO:0000256" key="8">
    <source>
        <dbReference type="SAM" id="MobiDB-lite"/>
    </source>
</evidence>
<feature type="signal peptide" evidence="9">
    <location>
        <begin position="1"/>
        <end position="21"/>
    </location>
</feature>
<evidence type="ECO:0000256" key="2">
    <source>
        <dbReference type="ARBA" id="ARBA00022692"/>
    </source>
</evidence>
<reference evidence="11" key="1">
    <citation type="journal article" date="2016" name="Int. J. Syst. Evol. Microbiol.">
        <title>Pseudoxanthomonas helianthi sp. nov., isolated from roots of Jerusalem artichoke (Helianthus tuberosus).</title>
        <authorList>
            <person name="Kittiwongwattana C."/>
            <person name="Thawai C."/>
        </authorList>
    </citation>
    <scope>NUCLEOTIDE SEQUENCE</scope>
    <source>
        <strain evidence="11">110414</strain>
    </source>
</reference>
<evidence type="ECO:0000256" key="3">
    <source>
        <dbReference type="ARBA" id="ARBA00022737"/>
    </source>
</evidence>
<dbReference type="PROSITE" id="PS51257">
    <property type="entry name" value="PROKAR_LIPOPROTEIN"/>
    <property type="match status" value="1"/>
</dbReference>
<keyword evidence="2" id="KW-0812">Transmembrane</keyword>
<feature type="domain" description="Cadherin" evidence="10">
    <location>
        <begin position="54"/>
        <end position="158"/>
    </location>
</feature>
<evidence type="ECO:0000256" key="9">
    <source>
        <dbReference type="SAM" id="SignalP"/>
    </source>
</evidence>
<evidence type="ECO:0000256" key="1">
    <source>
        <dbReference type="ARBA" id="ARBA00004370"/>
    </source>
</evidence>
<proteinExistence type="predicted"/>
<keyword evidence="5" id="KW-0130">Cell adhesion</keyword>
<organism evidence="11 12">
    <name type="scientific">Pseudoxanthomonas helianthi</name>
    <dbReference type="NCBI Taxonomy" id="1453541"/>
    <lineage>
        <taxon>Bacteria</taxon>
        <taxon>Pseudomonadati</taxon>
        <taxon>Pseudomonadota</taxon>
        <taxon>Gammaproteobacteria</taxon>
        <taxon>Lysobacterales</taxon>
        <taxon>Lysobacteraceae</taxon>
        <taxon>Pseudoxanthomonas</taxon>
    </lineage>
</organism>
<keyword evidence="6" id="KW-1133">Transmembrane helix</keyword>
<dbReference type="GO" id="GO:0005509">
    <property type="term" value="F:calcium ion binding"/>
    <property type="evidence" value="ECO:0007669"/>
    <property type="project" value="InterPro"/>
</dbReference>
<feature type="region of interest" description="Disordered" evidence="8">
    <location>
        <begin position="32"/>
        <end position="52"/>
    </location>
</feature>
<dbReference type="PANTHER" id="PTHR24025">
    <property type="entry name" value="DESMOGLEIN FAMILY MEMBER"/>
    <property type="match status" value="1"/>
</dbReference>
<dbReference type="GO" id="GO:0005911">
    <property type="term" value="C:cell-cell junction"/>
    <property type="evidence" value="ECO:0007669"/>
    <property type="project" value="TreeGrafter"/>
</dbReference>
<evidence type="ECO:0000256" key="7">
    <source>
        <dbReference type="ARBA" id="ARBA00023136"/>
    </source>
</evidence>
<feature type="chain" id="PRO_5037207841" evidence="9">
    <location>
        <begin position="22"/>
        <end position="583"/>
    </location>
</feature>
<keyword evidence="9" id="KW-0732">Signal</keyword>
<accession>A0A940X321</accession>
<name>A0A940X321_9GAMM</name>
<evidence type="ECO:0000256" key="5">
    <source>
        <dbReference type="ARBA" id="ARBA00022889"/>
    </source>
</evidence>